<evidence type="ECO:0000313" key="3">
    <source>
        <dbReference type="EMBL" id="ORX58504.1"/>
    </source>
</evidence>
<name>A0A1Y1VK94_9FUNG</name>
<dbReference type="SUPFAM" id="SSF143437">
    <property type="entry name" value="THUMP domain-like"/>
    <property type="match status" value="1"/>
</dbReference>
<dbReference type="PANTHER" id="PTHR13452">
    <property type="entry name" value="THUMP DOMAIN CONTAINING PROTEIN 1-RELATED"/>
    <property type="match status" value="1"/>
</dbReference>
<protein>
    <recommendedName>
        <fullName evidence="2">THUMP domain-containing protein</fullName>
    </recommendedName>
</protein>
<comment type="caution">
    <text evidence="3">The sequence shown here is derived from an EMBL/GenBank/DDBJ whole genome shotgun (WGS) entry which is preliminary data.</text>
</comment>
<gene>
    <name evidence="3" type="ORF">BCR36DRAFT_317948</name>
</gene>
<dbReference type="Gene3D" id="3.30.2300.10">
    <property type="entry name" value="THUMP superfamily"/>
    <property type="match status" value="1"/>
</dbReference>
<dbReference type="GO" id="GO:0003723">
    <property type="term" value="F:RNA binding"/>
    <property type="evidence" value="ECO:0007669"/>
    <property type="project" value="UniProtKB-UniRule"/>
</dbReference>
<reference evidence="3 4" key="1">
    <citation type="submission" date="2016-08" db="EMBL/GenBank/DDBJ databases">
        <title>Genomes of anaerobic fungi encode conserved fungal cellulosomes for biomass hydrolysis.</title>
        <authorList>
            <consortium name="DOE Joint Genome Institute"/>
            <person name="Haitjema C.H."/>
            <person name="Gilmore S.P."/>
            <person name="Henske J.K."/>
            <person name="Solomon K.V."/>
            <person name="De Groot R."/>
            <person name="Kuo A."/>
            <person name="Mondo S.J."/>
            <person name="Salamov A.A."/>
            <person name="Labutti K."/>
            <person name="Zhao Z."/>
            <person name="Chiniquy J."/>
            <person name="Barry K."/>
            <person name="Brewer H.M."/>
            <person name="Purvine S.O."/>
            <person name="Wright A.T."/>
            <person name="Boxma B."/>
            <person name="Van Alen T."/>
            <person name="Hackstein J.H."/>
            <person name="Baker S.E."/>
            <person name="Grigoriev I.V."/>
            <person name="O'Malley M.A."/>
        </authorList>
    </citation>
    <scope>NUCLEOTIDE SEQUENCE [LARGE SCALE GENOMIC DNA]</scope>
    <source>
        <strain evidence="4">finn</strain>
    </source>
</reference>
<dbReference type="Proteomes" id="UP000193719">
    <property type="component" value="Unassembled WGS sequence"/>
</dbReference>
<sequence length="269" mass="31206">MSTENVPKRKFTDSGDKKKKRAYIKNNGSTKMFAAKAKMSGFLITCTLNKERSSAREMCDLLSEHVEEMYPELCEKKEVEEIDSENEDDIDDIEASLAKELNNMKNDKKEKNKFEIVPLNINCLGFIRARVPIDPVKVVHSIFETIENKKEKKTKYTQRIIPIVNTCTTNKPEIFKLAETIVKPYFPDDEQKEYAIMIKIRNNSKMDRMEIIQGIAGVIGEKHKVNLTNPSLFVIVEIFKTVCGISVVDDYFKYKKYNMEEVFERTFNN</sequence>
<dbReference type="Pfam" id="PF02926">
    <property type="entry name" value="THUMP"/>
    <property type="match status" value="1"/>
</dbReference>
<dbReference type="PROSITE" id="PS51165">
    <property type="entry name" value="THUMP"/>
    <property type="match status" value="1"/>
</dbReference>
<keyword evidence="4" id="KW-1185">Reference proteome</keyword>
<organism evidence="3 4">
    <name type="scientific">Piromyces finnis</name>
    <dbReference type="NCBI Taxonomy" id="1754191"/>
    <lineage>
        <taxon>Eukaryota</taxon>
        <taxon>Fungi</taxon>
        <taxon>Fungi incertae sedis</taxon>
        <taxon>Chytridiomycota</taxon>
        <taxon>Chytridiomycota incertae sedis</taxon>
        <taxon>Neocallimastigomycetes</taxon>
        <taxon>Neocallimastigales</taxon>
        <taxon>Neocallimastigaceae</taxon>
        <taxon>Piromyces</taxon>
    </lineage>
</organism>
<dbReference type="FunFam" id="3.30.2300.10:FF:000001">
    <property type="entry name" value="THUMP domain-containing protein 1"/>
    <property type="match status" value="1"/>
</dbReference>
<dbReference type="AlphaFoldDB" id="A0A1Y1VK94"/>
<dbReference type="SMART" id="SM00981">
    <property type="entry name" value="THUMP"/>
    <property type="match status" value="1"/>
</dbReference>
<evidence type="ECO:0000313" key="4">
    <source>
        <dbReference type="Proteomes" id="UP000193719"/>
    </source>
</evidence>
<dbReference type="PANTHER" id="PTHR13452:SF10">
    <property type="entry name" value="THUMP DOMAIN-CONTAINING PROTEIN 1"/>
    <property type="match status" value="1"/>
</dbReference>
<evidence type="ECO:0000256" key="1">
    <source>
        <dbReference type="PROSITE-ProRule" id="PRU00529"/>
    </source>
</evidence>
<dbReference type="GO" id="GO:0006400">
    <property type="term" value="P:tRNA modification"/>
    <property type="evidence" value="ECO:0007669"/>
    <property type="project" value="InterPro"/>
</dbReference>
<dbReference type="CDD" id="cd11717">
    <property type="entry name" value="THUMP_THUMPD1_like"/>
    <property type="match status" value="1"/>
</dbReference>
<dbReference type="InterPro" id="IPR004114">
    <property type="entry name" value="THUMP_dom"/>
</dbReference>
<accession>A0A1Y1VK94</accession>
<feature type="domain" description="THUMP" evidence="2">
    <location>
        <begin position="145"/>
        <end position="249"/>
    </location>
</feature>
<proteinExistence type="predicted"/>
<reference evidence="3 4" key="2">
    <citation type="submission" date="2016-08" db="EMBL/GenBank/DDBJ databases">
        <title>Pervasive Adenine N6-methylation of Active Genes in Fungi.</title>
        <authorList>
            <consortium name="DOE Joint Genome Institute"/>
            <person name="Mondo S.J."/>
            <person name="Dannebaum R.O."/>
            <person name="Kuo R.C."/>
            <person name="Labutti K."/>
            <person name="Haridas S."/>
            <person name="Kuo A."/>
            <person name="Salamov A."/>
            <person name="Ahrendt S.R."/>
            <person name="Lipzen A."/>
            <person name="Sullivan W."/>
            <person name="Andreopoulos W.B."/>
            <person name="Clum A."/>
            <person name="Lindquist E."/>
            <person name="Daum C."/>
            <person name="Ramamoorthy G.K."/>
            <person name="Gryganskyi A."/>
            <person name="Culley D."/>
            <person name="Magnuson J.K."/>
            <person name="James T.Y."/>
            <person name="O'Malley M.A."/>
            <person name="Stajich J.E."/>
            <person name="Spatafora J.W."/>
            <person name="Visel A."/>
            <person name="Grigoriev I.V."/>
        </authorList>
    </citation>
    <scope>NUCLEOTIDE SEQUENCE [LARGE SCALE GENOMIC DNA]</scope>
    <source>
        <strain evidence="4">finn</strain>
    </source>
</reference>
<evidence type="ECO:0000259" key="2">
    <source>
        <dbReference type="PROSITE" id="PS51165"/>
    </source>
</evidence>
<dbReference type="STRING" id="1754191.A0A1Y1VK94"/>
<dbReference type="EMBL" id="MCFH01000004">
    <property type="protein sequence ID" value="ORX58504.1"/>
    <property type="molecule type" value="Genomic_DNA"/>
</dbReference>
<keyword evidence="1" id="KW-0694">RNA-binding</keyword>
<dbReference type="OrthoDB" id="367221at2759"/>
<dbReference type="InterPro" id="IPR040183">
    <property type="entry name" value="THUMPD1-like"/>
</dbReference>